<dbReference type="AlphaFoldDB" id="A0A0D5NFB3"/>
<reference evidence="1 2" key="1">
    <citation type="journal article" date="2015" name="J. Biotechnol.">
        <title>Complete genome sequence of Paenibacillus beijingensis 7188(T) (=DSM 24997(T)), a novel rhizobacterium from jujube garden soil.</title>
        <authorList>
            <person name="Kwak Y."/>
            <person name="Shin J.H."/>
        </authorList>
    </citation>
    <scope>NUCLEOTIDE SEQUENCE [LARGE SCALE GENOMIC DNA]</scope>
    <source>
        <strain evidence="1 2">DSM 24997</strain>
    </source>
</reference>
<reference evidence="2" key="2">
    <citation type="submission" date="2015-03" db="EMBL/GenBank/DDBJ databases">
        <title>Genome sequence of Paenibacillus beijingensis strain DSM 24997T.</title>
        <authorList>
            <person name="Kwak Y."/>
            <person name="Shin J.-H."/>
        </authorList>
    </citation>
    <scope>NUCLEOTIDE SEQUENCE [LARGE SCALE GENOMIC DNA]</scope>
    <source>
        <strain evidence="2">DSM 24997</strain>
    </source>
</reference>
<sequence>MKIGHPWQGRRVEWQAAGGTTAVCGVLAEWGQDVLVLYEENNERYYYVPLVQTRKLRLLSEGEEPAPVKAEQPLVPRGERASYRKALMGARGVYAEIGVSGGSIYGYLSGIMNDFFVFCSPACSSIFIPLHHLKYISPTNKPSAPYNLTAEQFPLRPASMGMARTFDQQLRKLEGKFVMLAIDEHDMMAGVLREASERTVDLTTADGRPVMVHIGSIRCLSLL</sequence>
<keyword evidence="2" id="KW-1185">Reference proteome</keyword>
<evidence type="ECO:0008006" key="3">
    <source>
        <dbReference type="Google" id="ProtNLM"/>
    </source>
</evidence>
<proteinExistence type="predicted"/>
<evidence type="ECO:0000313" key="1">
    <source>
        <dbReference type="EMBL" id="AJY73642.1"/>
    </source>
</evidence>
<protein>
    <recommendedName>
        <fullName evidence="3">DUF2642 domain-containing protein</fullName>
    </recommendedName>
</protein>
<dbReference type="OrthoDB" id="2716151at2"/>
<name>A0A0D5NFB3_9BACL</name>
<gene>
    <name evidence="1" type="ORF">VN24_02115</name>
</gene>
<organism evidence="1 2">
    <name type="scientific">Paenibacillus beijingensis</name>
    <dbReference type="NCBI Taxonomy" id="1126833"/>
    <lineage>
        <taxon>Bacteria</taxon>
        <taxon>Bacillati</taxon>
        <taxon>Bacillota</taxon>
        <taxon>Bacilli</taxon>
        <taxon>Bacillales</taxon>
        <taxon>Paenibacillaceae</taxon>
        <taxon>Paenibacillus</taxon>
    </lineage>
</organism>
<dbReference type="PATRIC" id="fig|1126833.4.peg.464"/>
<dbReference type="Proteomes" id="UP000032633">
    <property type="component" value="Chromosome"/>
</dbReference>
<accession>A0A0D5NFB3</accession>
<dbReference type="RefSeq" id="WP_045669077.1">
    <property type="nucleotide sequence ID" value="NZ_CP011058.1"/>
</dbReference>
<dbReference type="EMBL" id="CP011058">
    <property type="protein sequence ID" value="AJY73642.1"/>
    <property type="molecule type" value="Genomic_DNA"/>
</dbReference>
<evidence type="ECO:0000313" key="2">
    <source>
        <dbReference type="Proteomes" id="UP000032633"/>
    </source>
</evidence>
<dbReference type="STRING" id="1126833.VN24_02115"/>
<dbReference type="KEGG" id="pbj:VN24_02115"/>
<dbReference type="HOGENOM" id="CLU_107460_0_0_9"/>